<evidence type="ECO:0000313" key="1">
    <source>
        <dbReference type="Proteomes" id="UP000515154"/>
    </source>
</evidence>
<dbReference type="InterPro" id="IPR036770">
    <property type="entry name" value="Ankyrin_rpt-contain_sf"/>
</dbReference>
<dbReference type="RefSeq" id="XP_029653018.1">
    <property type="nucleotide sequence ID" value="XM_029797158.2"/>
</dbReference>
<organism evidence="1 2">
    <name type="scientific">Octopus sinensis</name>
    <name type="common">East Asian common octopus</name>
    <dbReference type="NCBI Taxonomy" id="2607531"/>
    <lineage>
        <taxon>Eukaryota</taxon>
        <taxon>Metazoa</taxon>
        <taxon>Spiralia</taxon>
        <taxon>Lophotrochozoa</taxon>
        <taxon>Mollusca</taxon>
        <taxon>Cephalopoda</taxon>
        <taxon>Coleoidea</taxon>
        <taxon>Octopodiformes</taxon>
        <taxon>Octopoda</taxon>
        <taxon>Incirrata</taxon>
        <taxon>Octopodidae</taxon>
        <taxon>Octopus</taxon>
    </lineage>
</organism>
<protein>
    <submittedName>
        <fullName evidence="2">Ankyrin repeat protein RF_0381</fullName>
    </submittedName>
</protein>
<dbReference type="KEGG" id="osn:115226159"/>
<dbReference type="Gene3D" id="1.25.40.20">
    <property type="entry name" value="Ankyrin repeat-containing domain"/>
    <property type="match status" value="1"/>
</dbReference>
<dbReference type="AlphaFoldDB" id="A0A6P7TMZ4"/>
<gene>
    <name evidence="2" type="primary">LOC115226159</name>
</gene>
<reference evidence="2" key="1">
    <citation type="submission" date="2025-08" db="UniProtKB">
        <authorList>
            <consortium name="RefSeq"/>
        </authorList>
    </citation>
    <scope>IDENTIFICATION</scope>
</reference>
<proteinExistence type="predicted"/>
<sequence>MDFDNGDIEGAENIIKKNKDEINQTGFFGETYLMAACKPGNTVVINWLIDARTDLDTRDIFGHTALHYYVIGRIHKIPMVTHFCPCPIPLDTQTLFTSSRITSALM</sequence>
<dbReference type="InterPro" id="IPR002110">
    <property type="entry name" value="Ankyrin_rpt"/>
</dbReference>
<dbReference type="SUPFAM" id="SSF48403">
    <property type="entry name" value="Ankyrin repeat"/>
    <property type="match status" value="1"/>
</dbReference>
<evidence type="ECO:0000313" key="2">
    <source>
        <dbReference type="RefSeq" id="XP_029653018.1"/>
    </source>
</evidence>
<name>A0A6P7TMZ4_9MOLL</name>
<dbReference type="Pfam" id="PF12796">
    <property type="entry name" value="Ank_2"/>
    <property type="match status" value="1"/>
</dbReference>
<dbReference type="Proteomes" id="UP000515154">
    <property type="component" value="Linkage group LG29"/>
</dbReference>
<accession>A0A6P7TMZ4</accession>
<keyword evidence="1" id="KW-1185">Reference proteome</keyword>